<dbReference type="SUPFAM" id="SSF81301">
    <property type="entry name" value="Nucleotidyltransferase"/>
    <property type="match status" value="1"/>
</dbReference>
<dbReference type="SUPFAM" id="SSF81585">
    <property type="entry name" value="PsbU/PolX domain-like"/>
    <property type="match status" value="1"/>
</dbReference>
<keyword evidence="8" id="KW-0235">DNA replication</keyword>
<dbReference type="PROSITE" id="PS00522">
    <property type="entry name" value="DNA_POLYMERASE_X"/>
    <property type="match status" value="1"/>
</dbReference>
<dbReference type="InterPro" id="IPR043519">
    <property type="entry name" value="NT_sf"/>
</dbReference>
<evidence type="ECO:0000256" key="7">
    <source>
        <dbReference type="ARBA" id="ARBA00022695"/>
    </source>
</evidence>
<comment type="similarity">
    <text evidence="2">Belongs to the DNA polymerase type-X family.</text>
</comment>
<dbReference type="EC" id="2.7.7.7" evidence="3"/>
<feature type="compositionally biased region" description="Basic and acidic residues" evidence="16">
    <location>
        <begin position="47"/>
        <end position="68"/>
    </location>
</feature>
<dbReference type="Gene3D" id="1.10.150.110">
    <property type="entry name" value="DNA polymerase beta, N-terminal domain-like"/>
    <property type="match status" value="1"/>
</dbReference>
<feature type="active site" description="Nucleophile; Schiff-base intermediate with DNA; for 5'-dRP lyase activity" evidence="15">
    <location>
        <position position="727"/>
    </location>
</feature>
<feature type="region of interest" description="Disordered" evidence="16">
    <location>
        <begin position="37"/>
        <end position="119"/>
    </location>
</feature>
<keyword evidence="9" id="KW-0227">DNA damage</keyword>
<dbReference type="HOGENOM" id="CLU_008698_2_0_1"/>
<dbReference type="InterPro" id="IPR002008">
    <property type="entry name" value="DNA_pol_X_beta-like"/>
</dbReference>
<feature type="region of interest" description="Disordered" evidence="16">
    <location>
        <begin position="325"/>
        <end position="347"/>
    </location>
</feature>
<evidence type="ECO:0000256" key="14">
    <source>
        <dbReference type="ARBA" id="ARBA00049244"/>
    </source>
</evidence>
<comment type="catalytic activity">
    <reaction evidence="14">
        <text>DNA(n) + a 2'-deoxyribonucleoside 5'-triphosphate = DNA(n+1) + diphosphate</text>
        <dbReference type="Rhea" id="RHEA:22508"/>
        <dbReference type="Rhea" id="RHEA-COMP:17339"/>
        <dbReference type="Rhea" id="RHEA-COMP:17340"/>
        <dbReference type="ChEBI" id="CHEBI:33019"/>
        <dbReference type="ChEBI" id="CHEBI:61560"/>
        <dbReference type="ChEBI" id="CHEBI:173112"/>
        <dbReference type="EC" id="2.7.7.7"/>
    </reaction>
</comment>
<gene>
    <name evidence="18" type="ORF">JAAARDRAFT_79538</name>
</gene>
<organism evidence="18 19">
    <name type="scientific">Jaapia argillacea MUCL 33604</name>
    <dbReference type="NCBI Taxonomy" id="933084"/>
    <lineage>
        <taxon>Eukaryota</taxon>
        <taxon>Fungi</taxon>
        <taxon>Dikarya</taxon>
        <taxon>Basidiomycota</taxon>
        <taxon>Agaricomycotina</taxon>
        <taxon>Agaricomycetes</taxon>
        <taxon>Agaricomycetidae</taxon>
        <taxon>Jaapiales</taxon>
        <taxon>Jaapiaceae</taxon>
        <taxon>Jaapia</taxon>
    </lineage>
</organism>
<name>A0A067PMM4_9AGAM</name>
<keyword evidence="11" id="KW-0238">DNA-binding</keyword>
<dbReference type="Gene3D" id="3.30.460.10">
    <property type="entry name" value="Beta Polymerase, domain 2"/>
    <property type="match status" value="1"/>
</dbReference>
<dbReference type="GO" id="GO:0005634">
    <property type="term" value="C:nucleus"/>
    <property type="evidence" value="ECO:0007669"/>
    <property type="project" value="TreeGrafter"/>
</dbReference>
<dbReference type="EMBL" id="KL197723">
    <property type="protein sequence ID" value="KDQ56029.1"/>
    <property type="molecule type" value="Genomic_DNA"/>
</dbReference>
<keyword evidence="5" id="KW-0237">DNA synthesis</keyword>
<dbReference type="PRINTS" id="PR00870">
    <property type="entry name" value="DNAPOLXBETA"/>
</dbReference>
<keyword evidence="6" id="KW-0808">Transferase</keyword>
<feature type="region of interest" description="Disordered" evidence="16">
    <location>
        <begin position="517"/>
        <end position="583"/>
    </location>
</feature>
<dbReference type="PANTHER" id="PTHR11276">
    <property type="entry name" value="DNA POLYMERASE TYPE-X FAMILY MEMBER"/>
    <property type="match status" value="1"/>
</dbReference>
<dbReference type="InterPro" id="IPR027421">
    <property type="entry name" value="DNA_pol_lamdba_lyase_dom_sf"/>
</dbReference>
<protein>
    <recommendedName>
        <fullName evidence="4">DNA polymerase lambda</fullName>
        <ecNumber evidence="3">2.7.7.7</ecNumber>
    </recommendedName>
</protein>
<dbReference type="FunFam" id="1.10.150.110:FF:000005">
    <property type="entry name" value="DNA polymerase POL4"/>
    <property type="match status" value="1"/>
</dbReference>
<evidence type="ECO:0000256" key="12">
    <source>
        <dbReference type="ARBA" id="ARBA00023204"/>
    </source>
</evidence>
<evidence type="ECO:0000256" key="1">
    <source>
        <dbReference type="ARBA" id="ARBA00001936"/>
    </source>
</evidence>
<feature type="domain" description="BRCT" evidence="17">
    <location>
        <begin position="370"/>
        <end position="455"/>
    </location>
</feature>
<dbReference type="Gene3D" id="1.10.150.20">
    <property type="entry name" value="5' to 3' exonuclease, C-terminal subdomain"/>
    <property type="match status" value="1"/>
</dbReference>
<evidence type="ECO:0000256" key="11">
    <source>
        <dbReference type="ARBA" id="ARBA00023125"/>
    </source>
</evidence>
<dbReference type="InterPro" id="IPR022312">
    <property type="entry name" value="DNA_pol_X"/>
</dbReference>
<comment type="cofactor">
    <cofactor evidence="1">
        <name>Mn(2+)</name>
        <dbReference type="ChEBI" id="CHEBI:29035"/>
    </cofactor>
</comment>
<proteinExistence type="inferred from homology"/>
<dbReference type="PROSITE" id="PS50172">
    <property type="entry name" value="BRCT"/>
    <property type="match status" value="1"/>
</dbReference>
<dbReference type="GO" id="GO:0006303">
    <property type="term" value="P:double-strand break repair via nonhomologous end joining"/>
    <property type="evidence" value="ECO:0007669"/>
    <property type="project" value="TreeGrafter"/>
</dbReference>
<feature type="compositionally biased region" description="Basic and acidic residues" evidence="16">
    <location>
        <begin position="609"/>
        <end position="620"/>
    </location>
</feature>
<feature type="compositionally biased region" description="Polar residues" evidence="16">
    <location>
        <begin position="282"/>
        <end position="295"/>
    </location>
</feature>
<evidence type="ECO:0000256" key="13">
    <source>
        <dbReference type="ARBA" id="ARBA00023239"/>
    </source>
</evidence>
<dbReference type="SMART" id="SM00483">
    <property type="entry name" value="POLXc"/>
    <property type="match status" value="1"/>
</dbReference>
<reference evidence="19" key="1">
    <citation type="journal article" date="2014" name="Proc. Natl. Acad. Sci. U.S.A.">
        <title>Extensive sampling of basidiomycete genomes demonstrates inadequacy of the white-rot/brown-rot paradigm for wood decay fungi.</title>
        <authorList>
            <person name="Riley R."/>
            <person name="Salamov A.A."/>
            <person name="Brown D.W."/>
            <person name="Nagy L.G."/>
            <person name="Floudas D."/>
            <person name="Held B.W."/>
            <person name="Levasseur A."/>
            <person name="Lombard V."/>
            <person name="Morin E."/>
            <person name="Otillar R."/>
            <person name="Lindquist E.A."/>
            <person name="Sun H."/>
            <person name="LaButti K.M."/>
            <person name="Schmutz J."/>
            <person name="Jabbour D."/>
            <person name="Luo H."/>
            <person name="Baker S.E."/>
            <person name="Pisabarro A.G."/>
            <person name="Walton J.D."/>
            <person name="Blanchette R.A."/>
            <person name="Henrissat B."/>
            <person name="Martin F."/>
            <person name="Cullen D."/>
            <person name="Hibbett D.S."/>
            <person name="Grigoriev I.V."/>
        </authorList>
    </citation>
    <scope>NUCLEOTIDE SEQUENCE [LARGE SCALE GENOMIC DNA]</scope>
    <source>
        <strain evidence="19">MUCL 33604</strain>
    </source>
</reference>
<dbReference type="Pfam" id="PF14791">
    <property type="entry name" value="DNA_pol_B_thumb"/>
    <property type="match status" value="1"/>
</dbReference>
<dbReference type="PANTHER" id="PTHR11276:SF28">
    <property type="entry name" value="DNA POLYMERASE LAMBDA"/>
    <property type="match status" value="1"/>
</dbReference>
<evidence type="ECO:0000256" key="6">
    <source>
        <dbReference type="ARBA" id="ARBA00022679"/>
    </source>
</evidence>
<feature type="compositionally biased region" description="Basic and acidic residues" evidence="16">
    <location>
        <begin position="96"/>
        <end position="106"/>
    </location>
</feature>
<evidence type="ECO:0000256" key="10">
    <source>
        <dbReference type="ARBA" id="ARBA00022932"/>
    </source>
</evidence>
<dbReference type="InterPro" id="IPR001357">
    <property type="entry name" value="BRCT_dom"/>
</dbReference>
<feature type="region of interest" description="Disordered" evidence="16">
    <location>
        <begin position="270"/>
        <end position="313"/>
    </location>
</feature>
<evidence type="ECO:0000256" key="16">
    <source>
        <dbReference type="SAM" id="MobiDB-lite"/>
    </source>
</evidence>
<dbReference type="GO" id="GO:0003677">
    <property type="term" value="F:DNA binding"/>
    <property type="evidence" value="ECO:0007669"/>
    <property type="project" value="UniProtKB-KW"/>
</dbReference>
<dbReference type="Gene3D" id="3.40.50.10190">
    <property type="entry name" value="BRCT domain"/>
    <property type="match status" value="1"/>
</dbReference>
<dbReference type="OrthoDB" id="205514at2759"/>
<keyword evidence="19" id="KW-1185">Reference proteome</keyword>
<dbReference type="InterPro" id="IPR018944">
    <property type="entry name" value="DNA_pol_lambd_fingers_domain"/>
</dbReference>
<evidence type="ECO:0000256" key="8">
    <source>
        <dbReference type="ARBA" id="ARBA00022705"/>
    </source>
</evidence>
<dbReference type="STRING" id="933084.A0A067PMM4"/>
<evidence type="ECO:0000256" key="5">
    <source>
        <dbReference type="ARBA" id="ARBA00022634"/>
    </source>
</evidence>
<dbReference type="SUPFAM" id="SSF47802">
    <property type="entry name" value="DNA polymerase beta, N-terminal domain-like"/>
    <property type="match status" value="1"/>
</dbReference>
<accession>A0A067PMM4</accession>
<evidence type="ECO:0000256" key="3">
    <source>
        <dbReference type="ARBA" id="ARBA00012417"/>
    </source>
</evidence>
<dbReference type="InterPro" id="IPR002054">
    <property type="entry name" value="DNA-dir_DNA_pol_X"/>
</dbReference>
<sequence>MSDLDDFFREQDEIMQTSGEDINNYLTRLATRRQRDAKYGGVTLTPDTKEHGSMHEENEQATRKECKVDSVPPRAPGISDRHEDVSTPAVKRLKRKLSESEQENHEAPIGTRKKVREAPTKIKSREPIRVRHTLPTVEDDGVDCPVTPEYAVPTRAPPNASASSSLIQTGAIELRPEHSTVHPPQDIFVETPEKSAWLNPRTNPAPRDLHLAPNINTRGHGEDTIQPLEEAPNSIHLDQPAISAISIPSIPASLVSHHSKVKRRDKVIITQPPKPVSRSVAADSSNVTTPANSFIQPAPPGPSKPEAKPPRTLKAVATVSAGVASTSNAGPSLVSVQRKPTKKGKEKELVTPLEYAQRLQLQFSLASSDKNTGYLRGKKIFYAGGDMKYASSATQGRMRYISKHGGTLVPEYDPTTVTHIVTEASERPTLRALGLKSLKEIPNHIATVKWSWVISGYAKSAGTLSKRQGKGKAESEPRANTKGGNVDDDGDESPMDLEFLHAAFSSRVSAGPDFLLHARKGDGNVRNTKKLSGGGKSAGEDGSGEVSRISEFTHDASSSDSDQDQEQRLRPLPSPPSSPQVNIDKRQADVQYTKGSEDPLAQFYAQAKAERDATWSRDDDASLNGEDEFDEGATPSTELTKKKALGKRGFACDTKGGQPKETCVNQDIIEKLEQLMELHRAKPSDHDRWRVFSYGKTIHALRTHPTRIKSFSEARSIRGVGEKTAMKIMEILETGELRRIDYENTDDVKATHIFQGIYGVGQHTAFMWYASGCRTLEDVKARKGGIKVSPTQEIGIKFYDDINSRMPRSEADEIYNMIKPIALQLDPKLFVEIMGSFRRGKADCGDIDILITRPTEDGKTHAGIIFRLLRELHRRKIITEDLSLPEDLDDLEAIYRGLCRKDATSKRRRIDFLTVPWKSRGAALLYYTGDDIFNRSIRLKANAMGYSLNQRGLFSGVVRNPSDRRQKVHSGSIIASETEEEIFRILGVPWQEPHERVRG</sequence>
<evidence type="ECO:0000256" key="4">
    <source>
        <dbReference type="ARBA" id="ARBA00016513"/>
    </source>
</evidence>
<dbReference type="Proteomes" id="UP000027265">
    <property type="component" value="Unassembled WGS sequence"/>
</dbReference>
<evidence type="ECO:0000256" key="9">
    <source>
        <dbReference type="ARBA" id="ARBA00022763"/>
    </source>
</evidence>
<keyword evidence="10" id="KW-0239">DNA-directed DNA polymerase</keyword>
<dbReference type="Pfam" id="PF14716">
    <property type="entry name" value="HHH_8"/>
    <property type="match status" value="1"/>
</dbReference>
<dbReference type="InterPro" id="IPR029398">
    <property type="entry name" value="PolB_thumb"/>
</dbReference>
<dbReference type="InterPro" id="IPR036420">
    <property type="entry name" value="BRCT_dom_sf"/>
</dbReference>
<feature type="region of interest" description="Disordered" evidence="16">
    <location>
        <begin position="464"/>
        <end position="494"/>
    </location>
</feature>
<evidence type="ECO:0000256" key="15">
    <source>
        <dbReference type="PIRSR" id="PIRSR622312-50"/>
    </source>
</evidence>
<dbReference type="InterPro" id="IPR019843">
    <property type="entry name" value="DNA_pol-X_BS"/>
</dbReference>
<dbReference type="Pfam" id="PF10391">
    <property type="entry name" value="DNA_pol_lambd_f"/>
    <property type="match status" value="1"/>
</dbReference>
<feature type="region of interest" description="Disordered" evidence="16">
    <location>
        <begin position="609"/>
        <end position="636"/>
    </location>
</feature>
<keyword evidence="7" id="KW-0548">Nucleotidyltransferase</keyword>
<dbReference type="InterPro" id="IPR010996">
    <property type="entry name" value="HHH_MUS81"/>
</dbReference>
<dbReference type="GO" id="GO:0003887">
    <property type="term" value="F:DNA-directed DNA polymerase activity"/>
    <property type="evidence" value="ECO:0007669"/>
    <property type="project" value="UniProtKB-KW"/>
</dbReference>
<dbReference type="GO" id="GO:0006260">
    <property type="term" value="P:DNA replication"/>
    <property type="evidence" value="ECO:0007669"/>
    <property type="project" value="UniProtKB-KW"/>
</dbReference>
<dbReference type="AlphaFoldDB" id="A0A067PMM4"/>
<keyword evidence="13" id="KW-0456">Lyase</keyword>
<evidence type="ECO:0000313" key="18">
    <source>
        <dbReference type="EMBL" id="KDQ56029.1"/>
    </source>
</evidence>
<keyword evidence="12" id="KW-0234">DNA repair</keyword>
<dbReference type="Pfam" id="PF14792">
    <property type="entry name" value="DNA_pol_B_palm"/>
    <property type="match status" value="1"/>
</dbReference>
<dbReference type="Gene3D" id="3.30.210.10">
    <property type="entry name" value="DNA polymerase, thumb domain"/>
    <property type="match status" value="1"/>
</dbReference>
<dbReference type="InterPro" id="IPR028207">
    <property type="entry name" value="DNA_pol_B_palm_palm"/>
</dbReference>
<evidence type="ECO:0000259" key="17">
    <source>
        <dbReference type="PROSITE" id="PS50172"/>
    </source>
</evidence>
<dbReference type="InterPro" id="IPR037160">
    <property type="entry name" value="DNA_Pol_thumb_sf"/>
</dbReference>
<dbReference type="InParanoid" id="A0A067PMM4"/>
<dbReference type="PRINTS" id="PR00869">
    <property type="entry name" value="DNAPOLX"/>
</dbReference>
<dbReference type="GO" id="GO:0016829">
    <property type="term" value="F:lyase activity"/>
    <property type="evidence" value="ECO:0007669"/>
    <property type="project" value="UniProtKB-KW"/>
</dbReference>
<evidence type="ECO:0000313" key="19">
    <source>
        <dbReference type="Proteomes" id="UP000027265"/>
    </source>
</evidence>
<dbReference type="CDD" id="cd00141">
    <property type="entry name" value="NT_POLXc"/>
    <property type="match status" value="1"/>
</dbReference>
<evidence type="ECO:0000256" key="2">
    <source>
        <dbReference type="ARBA" id="ARBA00008323"/>
    </source>
</evidence>